<keyword evidence="4 5" id="KW-0173">Coenzyme A biosynthesis</keyword>
<dbReference type="STRING" id="1817760.A2151_00325"/>
<comment type="catalytic activity">
    <reaction evidence="5">
        <text>3'-dephospho-CoA + ATP = ADP + CoA + H(+)</text>
        <dbReference type="Rhea" id="RHEA:18245"/>
        <dbReference type="ChEBI" id="CHEBI:15378"/>
        <dbReference type="ChEBI" id="CHEBI:30616"/>
        <dbReference type="ChEBI" id="CHEBI:57287"/>
        <dbReference type="ChEBI" id="CHEBI:57328"/>
        <dbReference type="ChEBI" id="CHEBI:456216"/>
        <dbReference type="EC" id="2.7.1.24"/>
    </reaction>
</comment>
<dbReference type="CDD" id="cd02022">
    <property type="entry name" value="DPCK"/>
    <property type="match status" value="1"/>
</dbReference>
<organism evidence="7 8">
    <name type="scientific">Candidatus Muproteobacteria bacterium RBG_16_65_34</name>
    <dbReference type="NCBI Taxonomy" id="1817760"/>
    <lineage>
        <taxon>Bacteria</taxon>
        <taxon>Pseudomonadati</taxon>
        <taxon>Pseudomonadota</taxon>
        <taxon>Candidatus Muproteobacteria</taxon>
    </lineage>
</organism>
<dbReference type="HAMAP" id="MF_00376">
    <property type="entry name" value="Dephospho_CoA_kinase"/>
    <property type="match status" value="1"/>
</dbReference>
<evidence type="ECO:0000256" key="2">
    <source>
        <dbReference type="ARBA" id="ARBA00022741"/>
    </source>
</evidence>
<evidence type="ECO:0000256" key="6">
    <source>
        <dbReference type="NCBIfam" id="TIGR00152"/>
    </source>
</evidence>
<evidence type="ECO:0000256" key="4">
    <source>
        <dbReference type="ARBA" id="ARBA00022993"/>
    </source>
</evidence>
<dbReference type="InterPro" id="IPR001977">
    <property type="entry name" value="Depp_CoAkinase"/>
</dbReference>
<comment type="pathway">
    <text evidence="5">Cofactor biosynthesis; coenzyme A biosynthesis; CoA from (R)-pantothenate: step 5/5.</text>
</comment>
<keyword evidence="2 5" id="KW-0547">Nucleotide-binding</keyword>
<keyword evidence="5 7" id="KW-0418">Kinase</keyword>
<dbReference type="GO" id="GO:0015937">
    <property type="term" value="P:coenzyme A biosynthetic process"/>
    <property type="evidence" value="ECO:0007669"/>
    <property type="project" value="UniProtKB-UniRule"/>
</dbReference>
<evidence type="ECO:0000313" key="8">
    <source>
        <dbReference type="Proteomes" id="UP000178885"/>
    </source>
</evidence>
<dbReference type="NCBIfam" id="TIGR00152">
    <property type="entry name" value="dephospho-CoA kinase"/>
    <property type="match status" value="1"/>
</dbReference>
<evidence type="ECO:0000256" key="1">
    <source>
        <dbReference type="ARBA" id="ARBA00009018"/>
    </source>
</evidence>
<dbReference type="GO" id="GO:0005737">
    <property type="term" value="C:cytoplasm"/>
    <property type="evidence" value="ECO:0007669"/>
    <property type="project" value="UniProtKB-SubCell"/>
</dbReference>
<accession>A0A1F6TUQ2</accession>
<keyword evidence="3 5" id="KW-0067">ATP-binding</keyword>
<evidence type="ECO:0000256" key="3">
    <source>
        <dbReference type="ARBA" id="ARBA00022840"/>
    </source>
</evidence>
<dbReference type="PROSITE" id="PS51219">
    <property type="entry name" value="DPCK"/>
    <property type="match status" value="1"/>
</dbReference>
<dbReference type="Proteomes" id="UP000178885">
    <property type="component" value="Unassembled WGS sequence"/>
</dbReference>
<dbReference type="EC" id="2.7.1.24" evidence="5 6"/>
<reference evidence="7 8" key="1">
    <citation type="journal article" date="2016" name="Nat. Commun.">
        <title>Thousands of microbial genomes shed light on interconnected biogeochemical processes in an aquifer system.</title>
        <authorList>
            <person name="Anantharaman K."/>
            <person name="Brown C.T."/>
            <person name="Hug L.A."/>
            <person name="Sharon I."/>
            <person name="Castelle C.J."/>
            <person name="Probst A.J."/>
            <person name="Thomas B.C."/>
            <person name="Singh A."/>
            <person name="Wilkins M.J."/>
            <person name="Karaoz U."/>
            <person name="Brodie E.L."/>
            <person name="Williams K.H."/>
            <person name="Hubbard S.S."/>
            <person name="Banfield J.F."/>
        </authorList>
    </citation>
    <scope>NUCLEOTIDE SEQUENCE [LARGE SCALE GENOMIC DNA]</scope>
</reference>
<sequence>MLRIGLTGGIGSGKSTIAALFARHGTPIIDTDEIARRLAEPGAGAYDAIVAAFGDGILDAGRRVDRSQLRVRVFNDPEERKRLEAILHPRIREEVRRQLAELDAPYCIVVVPLLIESGFDALIDRILVVDTPEALQIARATARGGLTEPEVRAVMAAQTSRAERLQKADDVIVNDADMTHLEREIERLHALYVAGVWSPSF</sequence>
<dbReference type="Pfam" id="PF01121">
    <property type="entry name" value="CoaE"/>
    <property type="match status" value="1"/>
</dbReference>
<dbReference type="InterPro" id="IPR027417">
    <property type="entry name" value="P-loop_NTPase"/>
</dbReference>
<name>A0A1F6TUQ2_9PROT</name>
<protein>
    <recommendedName>
        <fullName evidence="5 6">Dephospho-CoA kinase</fullName>
        <ecNumber evidence="5 6">2.7.1.24</ecNumber>
    </recommendedName>
    <alternativeName>
        <fullName evidence="5">Dephosphocoenzyme A kinase</fullName>
    </alternativeName>
</protein>
<keyword evidence="5" id="KW-0963">Cytoplasm</keyword>
<gene>
    <name evidence="5" type="primary">coaE</name>
    <name evidence="7" type="ORF">A2151_00325</name>
</gene>
<dbReference type="GO" id="GO:0004140">
    <property type="term" value="F:dephospho-CoA kinase activity"/>
    <property type="evidence" value="ECO:0007669"/>
    <property type="project" value="UniProtKB-UniRule"/>
</dbReference>
<evidence type="ECO:0000313" key="7">
    <source>
        <dbReference type="EMBL" id="OGI48851.1"/>
    </source>
</evidence>
<dbReference type="EMBL" id="MFSU01000017">
    <property type="protein sequence ID" value="OGI48851.1"/>
    <property type="molecule type" value="Genomic_DNA"/>
</dbReference>
<comment type="similarity">
    <text evidence="1 5">Belongs to the CoaE family.</text>
</comment>
<dbReference type="PANTHER" id="PTHR10695">
    <property type="entry name" value="DEPHOSPHO-COA KINASE-RELATED"/>
    <property type="match status" value="1"/>
</dbReference>
<feature type="binding site" evidence="5">
    <location>
        <begin position="11"/>
        <end position="16"/>
    </location>
    <ligand>
        <name>ATP</name>
        <dbReference type="ChEBI" id="CHEBI:30616"/>
    </ligand>
</feature>
<dbReference type="Gene3D" id="3.40.50.300">
    <property type="entry name" value="P-loop containing nucleotide triphosphate hydrolases"/>
    <property type="match status" value="1"/>
</dbReference>
<comment type="caution">
    <text evidence="7">The sequence shown here is derived from an EMBL/GenBank/DDBJ whole genome shotgun (WGS) entry which is preliminary data.</text>
</comment>
<evidence type="ECO:0000256" key="5">
    <source>
        <dbReference type="HAMAP-Rule" id="MF_00376"/>
    </source>
</evidence>
<dbReference type="UniPathway" id="UPA00241">
    <property type="reaction ID" value="UER00356"/>
</dbReference>
<keyword evidence="5" id="KW-0808">Transferase</keyword>
<dbReference type="GO" id="GO:0005524">
    <property type="term" value="F:ATP binding"/>
    <property type="evidence" value="ECO:0007669"/>
    <property type="project" value="UniProtKB-UniRule"/>
</dbReference>
<dbReference type="AlphaFoldDB" id="A0A1F6TUQ2"/>
<dbReference type="SUPFAM" id="SSF52540">
    <property type="entry name" value="P-loop containing nucleoside triphosphate hydrolases"/>
    <property type="match status" value="1"/>
</dbReference>
<dbReference type="PANTHER" id="PTHR10695:SF46">
    <property type="entry name" value="BIFUNCTIONAL COENZYME A SYNTHASE-RELATED"/>
    <property type="match status" value="1"/>
</dbReference>
<proteinExistence type="inferred from homology"/>
<comment type="subcellular location">
    <subcellularLocation>
        <location evidence="5">Cytoplasm</location>
    </subcellularLocation>
</comment>
<comment type="function">
    <text evidence="5">Catalyzes the phosphorylation of the 3'-hydroxyl group of dephosphocoenzyme A to form coenzyme A.</text>
</comment>